<dbReference type="GO" id="GO:0008977">
    <property type="term" value="F:prephenate dehydrogenase (NAD+) activity"/>
    <property type="evidence" value="ECO:0007669"/>
    <property type="project" value="TreeGrafter"/>
</dbReference>
<dbReference type="InterPro" id="IPR037161">
    <property type="entry name" value="Semialdehyde_DH-like_C"/>
</dbReference>
<dbReference type="Gene3D" id="1.10.3640.10">
    <property type="entry name" value="Semialdehyde dehydrogenase-like, C-terminal"/>
    <property type="match status" value="1"/>
</dbReference>
<protein>
    <submittedName>
        <fullName evidence="4">NAD(P)-binding domain-containing protein</fullName>
    </submittedName>
</protein>
<dbReference type="GO" id="GO:0070403">
    <property type="term" value="F:NAD+ binding"/>
    <property type="evidence" value="ECO:0007669"/>
    <property type="project" value="TreeGrafter"/>
</dbReference>
<evidence type="ECO:0000259" key="3">
    <source>
        <dbReference type="Pfam" id="PF16896"/>
    </source>
</evidence>
<evidence type="ECO:0000313" key="5">
    <source>
        <dbReference type="Proteomes" id="UP001153404"/>
    </source>
</evidence>
<dbReference type="InterPro" id="IPR028939">
    <property type="entry name" value="P5C_Rdtase_cat_N"/>
</dbReference>
<dbReference type="SUPFAM" id="SSF51735">
    <property type="entry name" value="NAD(P)-binding Rossmann-fold domains"/>
    <property type="match status" value="1"/>
</dbReference>
<gene>
    <name evidence="4" type="ORF">OMP40_28905</name>
</gene>
<evidence type="ECO:0000313" key="4">
    <source>
        <dbReference type="EMBL" id="MDG0812893.1"/>
    </source>
</evidence>
<dbReference type="PANTHER" id="PTHR21363">
    <property type="entry name" value="PREPHENATE DEHYDROGENASE"/>
    <property type="match status" value="1"/>
</dbReference>
<accession>A0A9X4QVW8</accession>
<dbReference type="EMBL" id="JAPDIA010000008">
    <property type="protein sequence ID" value="MDG0812893.1"/>
    <property type="molecule type" value="Genomic_DNA"/>
</dbReference>
<reference evidence="4" key="1">
    <citation type="submission" date="2022-10" db="EMBL/GenBank/DDBJ databases">
        <title>Comparative genomic analysis of Cohnella hashimotonis sp. nov., isolated from the International Space Station.</title>
        <authorList>
            <person name="Simpson A."/>
            <person name="Venkateswaran K."/>
        </authorList>
    </citation>
    <scope>NUCLEOTIDE SEQUENCE</scope>
    <source>
        <strain evidence="4">DSM 28161</strain>
    </source>
</reference>
<dbReference type="InterPro" id="IPR050812">
    <property type="entry name" value="Preph/Arog_dehydrog"/>
</dbReference>
<dbReference type="Pfam" id="PF03807">
    <property type="entry name" value="F420_oxidored"/>
    <property type="match status" value="1"/>
</dbReference>
<organism evidence="4 5">
    <name type="scientific">Cohnella rhizosphaerae</name>
    <dbReference type="NCBI Taxonomy" id="1457232"/>
    <lineage>
        <taxon>Bacteria</taxon>
        <taxon>Bacillati</taxon>
        <taxon>Bacillota</taxon>
        <taxon>Bacilli</taxon>
        <taxon>Bacillales</taxon>
        <taxon>Paenibacillaceae</taxon>
        <taxon>Cohnella</taxon>
    </lineage>
</organism>
<dbReference type="PANTHER" id="PTHR21363:SF0">
    <property type="entry name" value="PREPHENATE DEHYDROGENASE [NADP(+)]"/>
    <property type="match status" value="1"/>
</dbReference>
<keyword evidence="1" id="KW-0560">Oxidoreductase</keyword>
<keyword evidence="5" id="KW-1185">Reference proteome</keyword>
<dbReference type="InterPro" id="IPR031663">
    <property type="entry name" value="PGDH_C"/>
</dbReference>
<name>A0A9X4QVW8_9BACL</name>
<dbReference type="RefSeq" id="WP_277536517.1">
    <property type="nucleotide sequence ID" value="NZ_JAPDIA010000008.1"/>
</dbReference>
<sequence>MAIIALIGAGGKMGGRISDRLSHGSHQVYYVENGERGRANMNARGLAPSRLDEAASSADAVVLAVPDTAIRGVAAQVVPLMKSGAMLMLLDPAAAYAGHLPARDDVAYFVAHPCHPPVFGDEDDPEARRDFFGGIKAKQAIVCALMQGAEADYARGEALGREIYAPVMRSHRMTVEQMATLEPGMAETIGASAAMFLRGAMDEAIKRGVPAEAARDFMLGHIHIELAIAFGEAGNPFSDACQVAMAYGREAWLKPGWERLLTPQSVREQVDIMLAPRGGAV</sequence>
<feature type="domain" description="Phosphogluconate dehydrogenase (decarboxylating) C-terminal" evidence="3">
    <location>
        <begin position="121"/>
        <end position="273"/>
    </location>
</feature>
<comment type="caution">
    <text evidence="4">The sequence shown here is derived from an EMBL/GenBank/DDBJ whole genome shotgun (WGS) entry which is preliminary data.</text>
</comment>
<dbReference type="Proteomes" id="UP001153404">
    <property type="component" value="Unassembled WGS sequence"/>
</dbReference>
<evidence type="ECO:0000256" key="1">
    <source>
        <dbReference type="ARBA" id="ARBA00023002"/>
    </source>
</evidence>
<proteinExistence type="predicted"/>
<feature type="domain" description="Pyrroline-5-carboxylate reductase catalytic N-terminal" evidence="2">
    <location>
        <begin position="4"/>
        <end position="77"/>
    </location>
</feature>
<dbReference type="Gene3D" id="3.40.50.720">
    <property type="entry name" value="NAD(P)-binding Rossmann-like Domain"/>
    <property type="match status" value="1"/>
</dbReference>
<dbReference type="InterPro" id="IPR036291">
    <property type="entry name" value="NAD(P)-bd_dom_sf"/>
</dbReference>
<evidence type="ECO:0000259" key="2">
    <source>
        <dbReference type="Pfam" id="PF03807"/>
    </source>
</evidence>
<dbReference type="GO" id="GO:0006571">
    <property type="term" value="P:tyrosine biosynthetic process"/>
    <property type="evidence" value="ECO:0007669"/>
    <property type="project" value="TreeGrafter"/>
</dbReference>
<dbReference type="Pfam" id="PF16896">
    <property type="entry name" value="PGDH_C"/>
    <property type="match status" value="1"/>
</dbReference>
<dbReference type="AlphaFoldDB" id="A0A9X4QVW8"/>